<protein>
    <recommendedName>
        <fullName evidence="9">ER membrane protein complex subunit 7 beta-sandwich domain-containing protein</fullName>
    </recommendedName>
</protein>
<dbReference type="PANTHER" id="PTHR13605:SF4">
    <property type="entry name" value="ER MEMBRANE PROTEIN COMPLEX SUBUNIT 7"/>
    <property type="match status" value="1"/>
</dbReference>
<dbReference type="AlphaFoldDB" id="A0A8T0DBI1"/>
<keyword evidence="11" id="KW-1185">Reference proteome</keyword>
<proteinExistence type="inferred from homology"/>
<keyword evidence="6" id="KW-0472">Membrane</keyword>
<dbReference type="EMBL" id="JTDF01007175">
    <property type="protein sequence ID" value="KAF8565195.1"/>
    <property type="molecule type" value="Genomic_DNA"/>
</dbReference>
<evidence type="ECO:0000256" key="2">
    <source>
        <dbReference type="ARBA" id="ARBA00008880"/>
    </source>
</evidence>
<comment type="similarity">
    <text evidence="2">Belongs to the EMC7 family.</text>
</comment>
<dbReference type="Pfam" id="PF09430">
    <property type="entry name" value="EMC7_beta-sandw"/>
    <property type="match status" value="1"/>
</dbReference>
<reference evidence="10 11" key="1">
    <citation type="submission" date="2019-07" db="EMBL/GenBank/DDBJ databases">
        <title>Annotation for the trematode Paragonimus westermani.</title>
        <authorList>
            <person name="Choi Y.-J."/>
        </authorList>
    </citation>
    <scope>NUCLEOTIDE SEQUENCE [LARGE SCALE GENOMIC DNA]</scope>
    <source>
        <strain evidence="10">180907_Pwestermani</strain>
    </source>
</reference>
<accession>A0A8T0DBI1</accession>
<feature type="chain" id="PRO_5035902385" description="ER membrane protein complex subunit 7 beta-sandwich domain-containing protein" evidence="8">
    <location>
        <begin position="19"/>
        <end position="234"/>
    </location>
</feature>
<feature type="signal peptide" evidence="8">
    <location>
        <begin position="1"/>
        <end position="18"/>
    </location>
</feature>
<evidence type="ECO:0000313" key="10">
    <source>
        <dbReference type="EMBL" id="KAF8565195.1"/>
    </source>
</evidence>
<dbReference type="InterPro" id="IPR039163">
    <property type="entry name" value="EMC7"/>
</dbReference>
<dbReference type="GO" id="GO:0030246">
    <property type="term" value="F:carbohydrate binding"/>
    <property type="evidence" value="ECO:0007669"/>
    <property type="project" value="InterPro"/>
</dbReference>
<sequence length="234" mass="25796">MSTFSVLLILWVVRIVEANVIEGTLTPLPGAPADWYVHARIHVEGTEHVGFVKPDGSFEVHGLQSGSYVVEPLHPSLIFQTARVDINFKGRIRARRVNAPQPNAVKELPYPLRLTCSGKAVYFKPREQLRTIDLLFNSNVLYVLVPFLLVMVLTKLVNTNDPELQKELQQINLQQQLPDMGELLSSMSLFGGSKKTVGSGRRRTGAEDSRAAGAIIDAPSASGSGGRKEKKRRA</sequence>
<evidence type="ECO:0000256" key="3">
    <source>
        <dbReference type="ARBA" id="ARBA00022692"/>
    </source>
</evidence>
<dbReference type="PANTHER" id="PTHR13605">
    <property type="entry name" value="ER MEMBRANE PROTEIN COMPLEX SUBUNIT 7"/>
    <property type="match status" value="1"/>
</dbReference>
<feature type="region of interest" description="Disordered" evidence="7">
    <location>
        <begin position="194"/>
        <end position="234"/>
    </location>
</feature>
<evidence type="ECO:0000256" key="5">
    <source>
        <dbReference type="ARBA" id="ARBA00022989"/>
    </source>
</evidence>
<gene>
    <name evidence="10" type="ORF">P879_09982</name>
</gene>
<dbReference type="SUPFAM" id="SSF49452">
    <property type="entry name" value="Starch-binding domain-like"/>
    <property type="match status" value="1"/>
</dbReference>
<dbReference type="OrthoDB" id="27095at2759"/>
<keyword evidence="5" id="KW-1133">Transmembrane helix</keyword>
<comment type="caution">
    <text evidence="10">The sequence shown here is derived from an EMBL/GenBank/DDBJ whole genome shotgun (WGS) entry which is preliminary data.</text>
</comment>
<evidence type="ECO:0000256" key="8">
    <source>
        <dbReference type="SAM" id="SignalP"/>
    </source>
</evidence>
<evidence type="ECO:0000313" key="11">
    <source>
        <dbReference type="Proteomes" id="UP000699462"/>
    </source>
</evidence>
<feature type="domain" description="ER membrane protein complex subunit 7 beta-sandwich" evidence="9">
    <location>
        <begin position="31"/>
        <end position="137"/>
    </location>
</feature>
<dbReference type="Proteomes" id="UP000699462">
    <property type="component" value="Unassembled WGS sequence"/>
</dbReference>
<name>A0A8T0DBI1_9TREM</name>
<dbReference type="InterPro" id="IPR019008">
    <property type="entry name" value="Beta_sandwich_EMC7"/>
</dbReference>
<evidence type="ECO:0000259" key="9">
    <source>
        <dbReference type="Pfam" id="PF09430"/>
    </source>
</evidence>
<evidence type="ECO:0000256" key="6">
    <source>
        <dbReference type="ARBA" id="ARBA00023136"/>
    </source>
</evidence>
<dbReference type="InterPro" id="IPR013784">
    <property type="entry name" value="Carb-bd-like_fold"/>
</dbReference>
<organism evidence="10 11">
    <name type="scientific">Paragonimus westermani</name>
    <dbReference type="NCBI Taxonomy" id="34504"/>
    <lineage>
        <taxon>Eukaryota</taxon>
        <taxon>Metazoa</taxon>
        <taxon>Spiralia</taxon>
        <taxon>Lophotrochozoa</taxon>
        <taxon>Platyhelminthes</taxon>
        <taxon>Trematoda</taxon>
        <taxon>Digenea</taxon>
        <taxon>Plagiorchiida</taxon>
        <taxon>Troglotremata</taxon>
        <taxon>Troglotrematidae</taxon>
        <taxon>Paragonimus</taxon>
    </lineage>
</organism>
<dbReference type="GO" id="GO:0072546">
    <property type="term" value="C:EMC complex"/>
    <property type="evidence" value="ECO:0007669"/>
    <property type="project" value="TreeGrafter"/>
</dbReference>
<comment type="subcellular location">
    <subcellularLocation>
        <location evidence="1">Membrane</location>
        <topology evidence="1">Single-pass membrane protein</topology>
    </subcellularLocation>
</comment>
<keyword evidence="4 8" id="KW-0732">Signal</keyword>
<evidence type="ECO:0000256" key="7">
    <source>
        <dbReference type="SAM" id="MobiDB-lite"/>
    </source>
</evidence>
<keyword evidence="3" id="KW-0812">Transmembrane</keyword>
<evidence type="ECO:0000256" key="1">
    <source>
        <dbReference type="ARBA" id="ARBA00004167"/>
    </source>
</evidence>
<evidence type="ECO:0000256" key="4">
    <source>
        <dbReference type="ARBA" id="ARBA00022729"/>
    </source>
</evidence>